<keyword evidence="2" id="KW-0378">Hydrolase</keyword>
<evidence type="ECO:0000259" key="3">
    <source>
        <dbReference type="Pfam" id="PF04509"/>
    </source>
</evidence>
<feature type="domain" description="CheC-like protein" evidence="3">
    <location>
        <begin position="11"/>
        <end position="41"/>
    </location>
</feature>
<sequence>MRRLQVDPVTLDALREFGNIGAGHAATALSTLLGGRVKMSVTDARLCPFSEIVDVVGGGETIVAAVFIRIFGTISGNMFVLMSLPSADRLLERLLERLLPAPRKAQEYTELEQSAIAEVGNILSGAYVAAISDLCGISLNQSIPAVAIDMAAALLDIGLMMSGDEENQAILISTSLVHDGNNIDAYFFLLPDLDGTEVLLDILRGKIRHG</sequence>
<evidence type="ECO:0000256" key="1">
    <source>
        <dbReference type="ARBA" id="ARBA00022500"/>
    </source>
</evidence>
<evidence type="ECO:0000256" key="2">
    <source>
        <dbReference type="ARBA" id="ARBA00022801"/>
    </source>
</evidence>
<evidence type="ECO:0000313" key="4">
    <source>
        <dbReference type="EMBL" id="SDW31131.1"/>
    </source>
</evidence>
<dbReference type="GO" id="GO:0016787">
    <property type="term" value="F:hydrolase activity"/>
    <property type="evidence" value="ECO:0007669"/>
    <property type="project" value="UniProtKB-KW"/>
</dbReference>
<reference evidence="5" key="1">
    <citation type="submission" date="2016-10" db="EMBL/GenBank/DDBJ databases">
        <authorList>
            <person name="Varghese N."/>
        </authorList>
    </citation>
    <scope>NUCLEOTIDE SEQUENCE [LARGE SCALE GENOMIC DNA]</scope>
    <source>
        <strain evidence="5">DSM 12489</strain>
    </source>
</reference>
<keyword evidence="1" id="KW-0145">Chemotaxis</keyword>
<dbReference type="Proteomes" id="UP000182589">
    <property type="component" value="Unassembled WGS sequence"/>
</dbReference>
<dbReference type="PANTHER" id="PTHR43693:SF1">
    <property type="entry name" value="PROTEIN PHOSPHATASE CHEZ"/>
    <property type="match status" value="1"/>
</dbReference>
<dbReference type="Gene3D" id="3.40.1550.10">
    <property type="entry name" value="CheC-like"/>
    <property type="match status" value="1"/>
</dbReference>
<dbReference type="InterPro" id="IPR050992">
    <property type="entry name" value="CheZ_family_phosphatases"/>
</dbReference>
<dbReference type="SUPFAM" id="SSF103039">
    <property type="entry name" value="CheC-like"/>
    <property type="match status" value="1"/>
</dbReference>
<dbReference type="AlphaFoldDB" id="A0A1H2SHQ9"/>
<dbReference type="STRING" id="89784.SAMN04489725_10471"/>
<dbReference type="InterPro" id="IPR007597">
    <property type="entry name" value="CheC"/>
</dbReference>
<protein>
    <submittedName>
        <fullName evidence="4">Chemotaxis protein CheC</fullName>
    </submittedName>
</protein>
<dbReference type="InterPro" id="IPR028976">
    <property type="entry name" value="CheC-like_sf"/>
</dbReference>
<dbReference type="EMBL" id="FNOJ01000004">
    <property type="protein sequence ID" value="SDW31131.1"/>
    <property type="molecule type" value="Genomic_DNA"/>
</dbReference>
<feature type="domain" description="CheC-like protein" evidence="3">
    <location>
        <begin position="112"/>
        <end position="139"/>
    </location>
</feature>
<proteinExistence type="predicted"/>
<dbReference type="PANTHER" id="PTHR43693">
    <property type="entry name" value="PROTEIN PHOSPHATASE CHEZ"/>
    <property type="match status" value="1"/>
</dbReference>
<name>A0A1H2SHQ9_9BACL</name>
<keyword evidence="5" id="KW-1185">Reference proteome</keyword>
<dbReference type="CDD" id="cd17909">
    <property type="entry name" value="CheC_ClassI"/>
    <property type="match status" value="1"/>
</dbReference>
<dbReference type="Pfam" id="PF04509">
    <property type="entry name" value="CheC"/>
    <property type="match status" value="2"/>
</dbReference>
<organism evidence="4 5">
    <name type="scientific">Alicyclobacillus hesperidum</name>
    <dbReference type="NCBI Taxonomy" id="89784"/>
    <lineage>
        <taxon>Bacteria</taxon>
        <taxon>Bacillati</taxon>
        <taxon>Bacillota</taxon>
        <taxon>Bacilli</taxon>
        <taxon>Bacillales</taxon>
        <taxon>Alicyclobacillaceae</taxon>
        <taxon>Alicyclobacillus</taxon>
    </lineage>
</organism>
<gene>
    <name evidence="4" type="ORF">SAMN04489725_10471</name>
</gene>
<dbReference type="RefSeq" id="WP_074692292.1">
    <property type="nucleotide sequence ID" value="NZ_FNOJ01000004.1"/>
</dbReference>
<dbReference type="GO" id="GO:0006935">
    <property type="term" value="P:chemotaxis"/>
    <property type="evidence" value="ECO:0007669"/>
    <property type="project" value="UniProtKB-KW"/>
</dbReference>
<accession>A0A1H2SHQ9</accession>
<evidence type="ECO:0000313" key="5">
    <source>
        <dbReference type="Proteomes" id="UP000182589"/>
    </source>
</evidence>